<comment type="function">
    <text evidence="8">Gustatory receptor which mediates acceptance or avoidance behavior, depending on its substrates.</text>
</comment>
<evidence type="ECO:0000256" key="6">
    <source>
        <dbReference type="ARBA" id="ARBA00023170"/>
    </source>
</evidence>
<evidence type="ECO:0000313" key="9">
    <source>
        <dbReference type="EMBL" id="PNF21447.1"/>
    </source>
</evidence>
<feature type="transmembrane region" description="Helical" evidence="8">
    <location>
        <begin position="247"/>
        <end position="266"/>
    </location>
</feature>
<evidence type="ECO:0000256" key="7">
    <source>
        <dbReference type="ARBA" id="ARBA00023224"/>
    </source>
</evidence>
<dbReference type="InterPro" id="IPR013604">
    <property type="entry name" value="7TM_chemorcpt"/>
</dbReference>
<comment type="caution">
    <text evidence="8">Lacks conserved residue(s) required for the propagation of feature annotation.</text>
</comment>
<dbReference type="PANTHER" id="PTHR21143:SF133">
    <property type="entry name" value="GUSTATORY AND PHEROMONE RECEPTOR 32A-RELATED"/>
    <property type="match status" value="1"/>
</dbReference>
<gene>
    <name evidence="9" type="ORF">B7P43_G13500</name>
</gene>
<keyword evidence="7 8" id="KW-0807">Transducer</keyword>
<dbReference type="FunCoup" id="A0A2J7PYM2">
    <property type="interactions" value="56"/>
</dbReference>
<feature type="transmembrane region" description="Helical" evidence="8">
    <location>
        <begin position="104"/>
        <end position="124"/>
    </location>
</feature>
<dbReference type="GO" id="GO:0005886">
    <property type="term" value="C:plasma membrane"/>
    <property type="evidence" value="ECO:0007669"/>
    <property type="project" value="UniProtKB-SubCell"/>
</dbReference>
<keyword evidence="4 8" id="KW-1133">Transmembrane helix</keyword>
<dbReference type="Pfam" id="PF08395">
    <property type="entry name" value="7tm_7"/>
    <property type="match status" value="1"/>
</dbReference>
<dbReference type="InParanoid" id="A0A2J7PYM2"/>
<evidence type="ECO:0000313" key="10">
    <source>
        <dbReference type="Proteomes" id="UP000235965"/>
    </source>
</evidence>
<dbReference type="GO" id="GO:0043025">
    <property type="term" value="C:neuronal cell body"/>
    <property type="evidence" value="ECO:0007669"/>
    <property type="project" value="TreeGrafter"/>
</dbReference>
<sequence length="345" mass="39639">MFYEFYLPEKIRLLSIISDIFVYSTGIVTLITSIFFNRRKLPCMLLKLTKVDEMIGPHKIKNIYKDTRLFIVRGIPVFLLLTTLIYLLGYFIRRDGTFANFAQIYVGSSVITINIFITLLYTDLIRILNYRYKYIIDDLEEHFKVKDMAVITDFKVPNPNYLFYCKDFPLYPTVRSNSLSVSSDSCKIDILRYVYVQLYDSVILLNSYFGIPILFEILTVIVSNVTALYSGLYFLRASHGDIKAGVIAFYMVFYGVQFLTAFAWFVTCCHNTSAEANRGVTSIQRIMGCSKVNHETSVELEKLSSQLDKMKVQFTACGFFSLNLPLLCTAIGLILTYILIAVQIN</sequence>
<feature type="transmembrane region" description="Helical" evidence="8">
    <location>
        <begin position="319"/>
        <end position="342"/>
    </location>
</feature>
<dbReference type="GO" id="GO:0030424">
    <property type="term" value="C:axon"/>
    <property type="evidence" value="ECO:0007669"/>
    <property type="project" value="TreeGrafter"/>
</dbReference>
<evidence type="ECO:0000256" key="5">
    <source>
        <dbReference type="ARBA" id="ARBA00023136"/>
    </source>
</evidence>
<evidence type="ECO:0000256" key="4">
    <source>
        <dbReference type="ARBA" id="ARBA00022989"/>
    </source>
</evidence>
<comment type="similarity">
    <text evidence="8">Belongs to the insect chemoreceptor superfamily. Gustatory receptor (GR) family.</text>
</comment>
<feature type="transmembrane region" description="Helical" evidence="8">
    <location>
        <begin position="70"/>
        <end position="92"/>
    </location>
</feature>
<dbReference type="GO" id="GO:0050909">
    <property type="term" value="P:sensory perception of taste"/>
    <property type="evidence" value="ECO:0007669"/>
    <property type="project" value="InterPro"/>
</dbReference>
<comment type="caution">
    <text evidence="9">The sequence shown here is derived from an EMBL/GenBank/DDBJ whole genome shotgun (WGS) entry which is preliminary data.</text>
</comment>
<comment type="subcellular location">
    <subcellularLocation>
        <location evidence="1 8">Cell membrane</location>
        <topology evidence="1 8">Multi-pass membrane protein</topology>
    </subcellularLocation>
</comment>
<name>A0A2J7PYM2_9NEOP</name>
<keyword evidence="6 8" id="KW-0675">Receptor</keyword>
<organism evidence="9 10">
    <name type="scientific">Cryptotermes secundus</name>
    <dbReference type="NCBI Taxonomy" id="105785"/>
    <lineage>
        <taxon>Eukaryota</taxon>
        <taxon>Metazoa</taxon>
        <taxon>Ecdysozoa</taxon>
        <taxon>Arthropoda</taxon>
        <taxon>Hexapoda</taxon>
        <taxon>Insecta</taxon>
        <taxon>Pterygota</taxon>
        <taxon>Neoptera</taxon>
        <taxon>Polyneoptera</taxon>
        <taxon>Dictyoptera</taxon>
        <taxon>Blattodea</taxon>
        <taxon>Blattoidea</taxon>
        <taxon>Termitoidae</taxon>
        <taxon>Kalotermitidae</taxon>
        <taxon>Cryptotermitinae</taxon>
        <taxon>Cryptotermes</taxon>
    </lineage>
</organism>
<evidence type="ECO:0000256" key="2">
    <source>
        <dbReference type="ARBA" id="ARBA00022475"/>
    </source>
</evidence>
<protein>
    <recommendedName>
        <fullName evidence="8">Gustatory receptor</fullName>
    </recommendedName>
</protein>
<dbReference type="GO" id="GO:0030425">
    <property type="term" value="C:dendrite"/>
    <property type="evidence" value="ECO:0007669"/>
    <property type="project" value="TreeGrafter"/>
</dbReference>
<keyword evidence="3 8" id="KW-0812">Transmembrane</keyword>
<accession>A0A2J7PYM2</accession>
<evidence type="ECO:0000256" key="3">
    <source>
        <dbReference type="ARBA" id="ARBA00022692"/>
    </source>
</evidence>
<dbReference type="PANTHER" id="PTHR21143">
    <property type="entry name" value="INVERTEBRATE GUSTATORY RECEPTOR"/>
    <property type="match status" value="1"/>
</dbReference>
<proteinExistence type="inferred from homology"/>
<evidence type="ECO:0000256" key="8">
    <source>
        <dbReference type="RuleBase" id="RU363108"/>
    </source>
</evidence>
<evidence type="ECO:0000256" key="1">
    <source>
        <dbReference type="ARBA" id="ARBA00004651"/>
    </source>
</evidence>
<dbReference type="GO" id="GO:0007635">
    <property type="term" value="P:chemosensory behavior"/>
    <property type="evidence" value="ECO:0007669"/>
    <property type="project" value="TreeGrafter"/>
</dbReference>
<reference evidence="9 10" key="1">
    <citation type="submission" date="2017-12" db="EMBL/GenBank/DDBJ databases">
        <title>Hemimetabolous genomes reveal molecular basis of termite eusociality.</title>
        <authorList>
            <person name="Harrison M.C."/>
            <person name="Jongepier E."/>
            <person name="Robertson H.M."/>
            <person name="Arning N."/>
            <person name="Bitard-Feildel T."/>
            <person name="Chao H."/>
            <person name="Childers C.P."/>
            <person name="Dinh H."/>
            <person name="Doddapaneni H."/>
            <person name="Dugan S."/>
            <person name="Gowin J."/>
            <person name="Greiner C."/>
            <person name="Han Y."/>
            <person name="Hu H."/>
            <person name="Hughes D.S.T."/>
            <person name="Huylmans A.-K."/>
            <person name="Kemena C."/>
            <person name="Kremer L.P.M."/>
            <person name="Lee S.L."/>
            <person name="Lopez-Ezquerra A."/>
            <person name="Mallet L."/>
            <person name="Monroy-Kuhn J.M."/>
            <person name="Moser A."/>
            <person name="Murali S.C."/>
            <person name="Muzny D.M."/>
            <person name="Otani S."/>
            <person name="Piulachs M.-D."/>
            <person name="Poelchau M."/>
            <person name="Qu J."/>
            <person name="Schaub F."/>
            <person name="Wada-Katsumata A."/>
            <person name="Worley K.C."/>
            <person name="Xie Q."/>
            <person name="Ylla G."/>
            <person name="Poulsen M."/>
            <person name="Gibbs R.A."/>
            <person name="Schal C."/>
            <person name="Richards S."/>
            <person name="Belles X."/>
            <person name="Korb J."/>
            <person name="Bornberg-Bauer E."/>
        </authorList>
    </citation>
    <scope>NUCLEOTIDE SEQUENCE [LARGE SCALE GENOMIC DNA]</scope>
    <source>
        <tissue evidence="9">Whole body</tissue>
    </source>
</reference>
<dbReference type="EMBL" id="NEVH01020342">
    <property type="protein sequence ID" value="PNF21447.1"/>
    <property type="molecule type" value="Genomic_DNA"/>
</dbReference>
<dbReference type="Proteomes" id="UP000235965">
    <property type="component" value="Unassembled WGS sequence"/>
</dbReference>
<keyword evidence="10" id="KW-1185">Reference proteome</keyword>
<keyword evidence="2 8" id="KW-1003">Cell membrane</keyword>
<keyword evidence="5 8" id="KW-0472">Membrane</keyword>
<dbReference type="GO" id="GO:0008049">
    <property type="term" value="P:male courtship behavior"/>
    <property type="evidence" value="ECO:0007669"/>
    <property type="project" value="TreeGrafter"/>
</dbReference>
<dbReference type="AlphaFoldDB" id="A0A2J7PYM2"/>
<feature type="transmembrane region" description="Helical" evidence="8">
    <location>
        <begin position="20"/>
        <end position="37"/>
    </location>
</feature>
<dbReference type="GO" id="GO:0007165">
    <property type="term" value="P:signal transduction"/>
    <property type="evidence" value="ECO:0007669"/>
    <property type="project" value="UniProtKB-KW"/>
</dbReference>